<protein>
    <submittedName>
        <fullName evidence="5">D-cysteine desulfhydrase family protein</fullName>
        <ecNumber evidence="5">4.4.1.-</ecNumber>
    </submittedName>
</protein>
<dbReference type="Gene3D" id="3.40.50.1100">
    <property type="match status" value="2"/>
</dbReference>
<dbReference type="SUPFAM" id="SSF53686">
    <property type="entry name" value="Tryptophan synthase beta subunit-like PLP-dependent enzymes"/>
    <property type="match status" value="1"/>
</dbReference>
<keyword evidence="6" id="KW-1185">Reference proteome</keyword>
<name>A0ABV5JID2_9RHOB</name>
<dbReference type="InterPro" id="IPR027278">
    <property type="entry name" value="ACCD_DCysDesulf"/>
</dbReference>
<dbReference type="PANTHER" id="PTHR43780">
    <property type="entry name" value="1-AMINOCYCLOPROPANE-1-CARBOXYLATE DEAMINASE-RELATED"/>
    <property type="match status" value="1"/>
</dbReference>
<evidence type="ECO:0000259" key="4">
    <source>
        <dbReference type="Pfam" id="PF00291"/>
    </source>
</evidence>
<keyword evidence="5" id="KW-0456">Lyase</keyword>
<organism evidence="5 6">
    <name type="scientific">Pseudohalocynthiibacter aestuariivivens</name>
    <dbReference type="NCBI Taxonomy" id="1591409"/>
    <lineage>
        <taxon>Bacteria</taxon>
        <taxon>Pseudomonadati</taxon>
        <taxon>Pseudomonadota</taxon>
        <taxon>Alphaproteobacteria</taxon>
        <taxon>Rhodobacterales</taxon>
        <taxon>Paracoccaceae</taxon>
        <taxon>Pseudohalocynthiibacter</taxon>
    </lineage>
</organism>
<dbReference type="PANTHER" id="PTHR43780:SF2">
    <property type="entry name" value="1-AMINOCYCLOPROPANE-1-CARBOXYLATE DEAMINASE-RELATED"/>
    <property type="match status" value="1"/>
</dbReference>
<evidence type="ECO:0000256" key="2">
    <source>
        <dbReference type="ARBA" id="ARBA00008639"/>
    </source>
</evidence>
<dbReference type="EMBL" id="JBHMEA010000048">
    <property type="protein sequence ID" value="MFB9233227.1"/>
    <property type="molecule type" value="Genomic_DNA"/>
</dbReference>
<dbReference type="GO" id="GO:0016829">
    <property type="term" value="F:lyase activity"/>
    <property type="evidence" value="ECO:0007669"/>
    <property type="project" value="UniProtKB-KW"/>
</dbReference>
<evidence type="ECO:0000313" key="5">
    <source>
        <dbReference type="EMBL" id="MFB9233227.1"/>
    </source>
</evidence>
<reference evidence="5 6" key="1">
    <citation type="submission" date="2024-09" db="EMBL/GenBank/DDBJ databases">
        <authorList>
            <person name="Sun Q."/>
            <person name="Mori K."/>
        </authorList>
    </citation>
    <scope>NUCLEOTIDE SEQUENCE [LARGE SCALE GENOMIC DNA]</scope>
    <source>
        <strain evidence="5 6">CECT 8726</strain>
    </source>
</reference>
<sequence length="346" mass="37006">MSTNFQQLTQVLPELENHPRAPLFSRSSDLEPLHNLGQHLGIKLDAKRDDSLPLAMGGNKVRQLEYYLGQAVEQKADTVLITGAVQSNFVRLCAAAARKLGMRPILQLEDRVPKDDVAYNTSGNVLLLKLMGGEIEYFPEGENESAADANLDRMAAGIAAEGGNPFVIHLGINHPPIGALGYAAAAVETWLQHRALGEMPDHVVVPSGSGLTHAGFLVGARAIGWDVSVLGICVRRDATQQSARILRRANEVAELLGGKVTITEADVQVDDTSLAPGYGQMNAQVLKAITSAAEKEALLLDPVYSGRTMAGLLDHLESGVIKPGEHVTFIHTGGTPAIFAYQSDLQ</sequence>
<comment type="similarity">
    <text evidence="2">Belongs to the ACC deaminase/D-cysteine desulfhydrase family.</text>
</comment>
<proteinExistence type="inferred from homology"/>
<dbReference type="Pfam" id="PF00291">
    <property type="entry name" value="PALP"/>
    <property type="match status" value="1"/>
</dbReference>
<dbReference type="PIRSF" id="PIRSF006278">
    <property type="entry name" value="ACCD_DCysDesulf"/>
    <property type="match status" value="1"/>
</dbReference>
<evidence type="ECO:0000256" key="3">
    <source>
        <dbReference type="ARBA" id="ARBA00022898"/>
    </source>
</evidence>
<dbReference type="InterPro" id="IPR036052">
    <property type="entry name" value="TrpB-like_PALP_sf"/>
</dbReference>
<accession>A0ABV5JID2</accession>
<evidence type="ECO:0000313" key="6">
    <source>
        <dbReference type="Proteomes" id="UP001589683"/>
    </source>
</evidence>
<dbReference type="EC" id="4.4.1.-" evidence="5"/>
<dbReference type="InterPro" id="IPR001926">
    <property type="entry name" value="TrpB-like_PALP"/>
</dbReference>
<comment type="caution">
    <text evidence="5">The sequence shown here is derived from an EMBL/GenBank/DDBJ whole genome shotgun (WGS) entry which is preliminary data.</text>
</comment>
<gene>
    <name evidence="5" type="ORF">ACFFUT_15655</name>
</gene>
<dbReference type="RefSeq" id="WP_213889436.1">
    <property type="nucleotide sequence ID" value="NZ_JAGFNU010000006.1"/>
</dbReference>
<keyword evidence="3" id="KW-0663">Pyridoxal phosphate</keyword>
<comment type="cofactor">
    <cofactor evidence="1">
        <name>pyridoxal 5'-phosphate</name>
        <dbReference type="ChEBI" id="CHEBI:597326"/>
    </cofactor>
</comment>
<feature type="domain" description="Tryptophan synthase beta chain-like PALP" evidence="4">
    <location>
        <begin position="29"/>
        <end position="333"/>
    </location>
</feature>
<evidence type="ECO:0000256" key="1">
    <source>
        <dbReference type="ARBA" id="ARBA00001933"/>
    </source>
</evidence>
<dbReference type="Proteomes" id="UP001589683">
    <property type="component" value="Unassembled WGS sequence"/>
</dbReference>